<reference evidence="1 2" key="1">
    <citation type="submission" date="2022-11" db="EMBL/GenBank/DDBJ databases">
        <title>The characterization of three novel Bacteroidetes species and genomic analysis of their roles in tidal elemental geochemical cycles.</title>
        <authorList>
            <person name="Ma K.-J."/>
        </authorList>
    </citation>
    <scope>NUCLEOTIDE SEQUENCE [LARGE SCALE GENOMIC DNA]</scope>
    <source>
        <strain evidence="1 2">M82</strain>
    </source>
</reference>
<protein>
    <submittedName>
        <fullName evidence="1">Uncharacterized protein</fullName>
    </submittedName>
</protein>
<keyword evidence="2" id="KW-1185">Reference proteome</keyword>
<evidence type="ECO:0000313" key="1">
    <source>
        <dbReference type="EMBL" id="MCX2738975.1"/>
    </source>
</evidence>
<dbReference type="RefSeq" id="WP_266051033.1">
    <property type="nucleotide sequence ID" value="NZ_JAPFQO010000002.1"/>
</dbReference>
<gene>
    <name evidence="1" type="ORF">OO017_03375</name>
</gene>
<dbReference type="EMBL" id="JAPFQO010000002">
    <property type="protein sequence ID" value="MCX2738975.1"/>
    <property type="molecule type" value="Genomic_DNA"/>
</dbReference>
<dbReference type="Proteomes" id="UP001207228">
    <property type="component" value="Unassembled WGS sequence"/>
</dbReference>
<sequence length="106" mass="11689">MQYWRRCQRRQAPGWPTIKRKTNPIIGLSIAGQPSVKEPPAEVMLLTLSFPSYNFAPQSLAWTPPSESQLSPGFAEARLPVRNAISSFGSFSDRCPALVAFDAAQP</sequence>
<comment type="caution">
    <text evidence="1">The sequence shown here is derived from an EMBL/GenBank/DDBJ whole genome shotgun (WGS) entry which is preliminary data.</text>
</comment>
<organism evidence="1 2">
    <name type="scientific">Pontibacter anaerobius</name>
    <dbReference type="NCBI Taxonomy" id="2993940"/>
    <lineage>
        <taxon>Bacteria</taxon>
        <taxon>Pseudomonadati</taxon>
        <taxon>Bacteroidota</taxon>
        <taxon>Cytophagia</taxon>
        <taxon>Cytophagales</taxon>
        <taxon>Hymenobacteraceae</taxon>
        <taxon>Pontibacter</taxon>
    </lineage>
</organism>
<accession>A0ABT3RBS1</accession>
<proteinExistence type="predicted"/>
<name>A0ABT3RBS1_9BACT</name>
<evidence type="ECO:0000313" key="2">
    <source>
        <dbReference type="Proteomes" id="UP001207228"/>
    </source>
</evidence>